<dbReference type="PANTHER" id="PTHR42801:SF4">
    <property type="entry name" value="AHPC_TSA FAMILY PROTEIN"/>
    <property type="match status" value="1"/>
</dbReference>
<keyword evidence="15" id="KW-1185">Reference proteome</keyword>
<evidence type="ECO:0000256" key="4">
    <source>
        <dbReference type="ARBA" id="ARBA00022559"/>
    </source>
</evidence>
<dbReference type="InterPro" id="IPR024706">
    <property type="entry name" value="Peroxiredoxin_AhpC-typ"/>
</dbReference>
<dbReference type="PIRSF" id="PIRSF000239">
    <property type="entry name" value="AHPC"/>
    <property type="match status" value="1"/>
</dbReference>
<comment type="subunit">
    <text evidence="2">Monomer.</text>
</comment>
<comment type="similarity">
    <text evidence="10">Belongs to the peroxiredoxin family. BCP/PrxQ subfamily.</text>
</comment>
<protein>
    <recommendedName>
        <fullName evidence="3">thioredoxin-dependent peroxiredoxin</fullName>
        <ecNumber evidence="3">1.11.1.24</ecNumber>
    </recommendedName>
    <alternativeName>
        <fullName evidence="9">Thioredoxin peroxidase</fullName>
    </alternativeName>
    <alternativeName>
        <fullName evidence="11">Thioredoxin-dependent peroxiredoxin Bcp</fullName>
    </alternativeName>
</protein>
<dbReference type="InterPro" id="IPR036249">
    <property type="entry name" value="Thioredoxin-like_sf"/>
</dbReference>
<evidence type="ECO:0000256" key="5">
    <source>
        <dbReference type="ARBA" id="ARBA00022862"/>
    </source>
</evidence>
<feature type="domain" description="Thioredoxin" evidence="13">
    <location>
        <begin position="17"/>
        <end position="168"/>
    </location>
</feature>
<evidence type="ECO:0000313" key="15">
    <source>
        <dbReference type="Proteomes" id="UP001370348"/>
    </source>
</evidence>
<evidence type="ECO:0000256" key="12">
    <source>
        <dbReference type="ARBA" id="ARBA00049091"/>
    </source>
</evidence>
<evidence type="ECO:0000256" key="9">
    <source>
        <dbReference type="ARBA" id="ARBA00032824"/>
    </source>
</evidence>
<evidence type="ECO:0000259" key="13">
    <source>
        <dbReference type="PROSITE" id="PS51352"/>
    </source>
</evidence>
<organism evidence="14 15">
    <name type="scientific">Pendulispora albinea</name>
    <dbReference type="NCBI Taxonomy" id="2741071"/>
    <lineage>
        <taxon>Bacteria</taxon>
        <taxon>Pseudomonadati</taxon>
        <taxon>Myxococcota</taxon>
        <taxon>Myxococcia</taxon>
        <taxon>Myxococcales</taxon>
        <taxon>Sorangiineae</taxon>
        <taxon>Pendulisporaceae</taxon>
        <taxon>Pendulispora</taxon>
    </lineage>
</organism>
<comment type="catalytic activity">
    <reaction evidence="12">
        <text>a hydroperoxide + [thioredoxin]-dithiol = an alcohol + [thioredoxin]-disulfide + H2O</text>
        <dbReference type="Rhea" id="RHEA:62620"/>
        <dbReference type="Rhea" id="RHEA-COMP:10698"/>
        <dbReference type="Rhea" id="RHEA-COMP:10700"/>
        <dbReference type="ChEBI" id="CHEBI:15377"/>
        <dbReference type="ChEBI" id="CHEBI:29950"/>
        <dbReference type="ChEBI" id="CHEBI:30879"/>
        <dbReference type="ChEBI" id="CHEBI:35924"/>
        <dbReference type="ChEBI" id="CHEBI:50058"/>
        <dbReference type="EC" id="1.11.1.24"/>
    </reaction>
</comment>
<evidence type="ECO:0000256" key="6">
    <source>
        <dbReference type="ARBA" id="ARBA00023002"/>
    </source>
</evidence>
<evidence type="ECO:0000256" key="11">
    <source>
        <dbReference type="ARBA" id="ARBA00042639"/>
    </source>
</evidence>
<evidence type="ECO:0000256" key="2">
    <source>
        <dbReference type="ARBA" id="ARBA00011245"/>
    </source>
</evidence>
<evidence type="ECO:0000256" key="10">
    <source>
        <dbReference type="ARBA" id="ARBA00038489"/>
    </source>
</evidence>
<dbReference type="EC" id="1.11.1.24" evidence="3"/>
<evidence type="ECO:0000256" key="7">
    <source>
        <dbReference type="ARBA" id="ARBA00023157"/>
    </source>
</evidence>
<evidence type="ECO:0000256" key="1">
    <source>
        <dbReference type="ARBA" id="ARBA00003330"/>
    </source>
</evidence>
<reference evidence="14 15" key="1">
    <citation type="submission" date="2021-12" db="EMBL/GenBank/DDBJ databases">
        <title>Discovery of the Pendulisporaceae a myxobacterial family with distinct sporulation behavior and unique specialized metabolism.</title>
        <authorList>
            <person name="Garcia R."/>
            <person name="Popoff A."/>
            <person name="Bader C.D."/>
            <person name="Loehr J."/>
            <person name="Walesch S."/>
            <person name="Walt C."/>
            <person name="Boldt J."/>
            <person name="Bunk B."/>
            <person name="Haeckl F.J.F.P.J."/>
            <person name="Gunesch A.P."/>
            <person name="Birkelbach J."/>
            <person name="Nuebel U."/>
            <person name="Pietschmann T."/>
            <person name="Bach T."/>
            <person name="Mueller R."/>
        </authorList>
    </citation>
    <scope>NUCLEOTIDE SEQUENCE [LARGE SCALE GENOMIC DNA]</scope>
    <source>
        <strain evidence="14 15">MSr11954</strain>
    </source>
</reference>
<dbReference type="SUPFAM" id="SSF52833">
    <property type="entry name" value="Thioredoxin-like"/>
    <property type="match status" value="1"/>
</dbReference>
<dbReference type="PANTHER" id="PTHR42801">
    <property type="entry name" value="THIOREDOXIN-DEPENDENT PEROXIDE REDUCTASE"/>
    <property type="match status" value="1"/>
</dbReference>
<dbReference type="InterPro" id="IPR050924">
    <property type="entry name" value="Peroxiredoxin_BCP/PrxQ"/>
</dbReference>
<dbReference type="CDD" id="cd03017">
    <property type="entry name" value="PRX_BCP"/>
    <property type="match status" value="1"/>
</dbReference>
<dbReference type="RefSeq" id="WP_394826605.1">
    <property type="nucleotide sequence ID" value="NZ_CP089984.1"/>
</dbReference>
<proteinExistence type="inferred from homology"/>
<dbReference type="Pfam" id="PF00578">
    <property type="entry name" value="AhpC-TSA"/>
    <property type="match status" value="1"/>
</dbReference>
<evidence type="ECO:0000256" key="8">
    <source>
        <dbReference type="ARBA" id="ARBA00023284"/>
    </source>
</evidence>
<comment type="function">
    <text evidence="1">Thiol-specific peroxidase that catalyzes the reduction of hydrogen peroxide and organic hydroperoxides to water and alcohols, respectively. Plays a role in cell protection against oxidative stress by detoxifying peroxides and as sensor of hydrogen peroxide-mediated signaling events.</text>
</comment>
<dbReference type="PROSITE" id="PS51352">
    <property type="entry name" value="THIOREDOXIN_2"/>
    <property type="match status" value="1"/>
</dbReference>
<keyword evidence="6" id="KW-0560">Oxidoreductase</keyword>
<dbReference type="Proteomes" id="UP001370348">
    <property type="component" value="Chromosome"/>
</dbReference>
<dbReference type="Gene3D" id="3.40.30.10">
    <property type="entry name" value="Glutaredoxin"/>
    <property type="match status" value="1"/>
</dbReference>
<keyword evidence="8" id="KW-0676">Redox-active center</keyword>
<dbReference type="EMBL" id="CP089984">
    <property type="protein sequence ID" value="WXB16975.1"/>
    <property type="molecule type" value="Genomic_DNA"/>
</dbReference>
<name>A0ABZ2M336_9BACT</name>
<keyword evidence="4" id="KW-0575">Peroxidase</keyword>
<keyword evidence="7" id="KW-1015">Disulfide bond</keyword>
<gene>
    <name evidence="14" type="ORF">LZC94_06795</name>
</gene>
<accession>A0ABZ2M336</accession>
<dbReference type="InterPro" id="IPR000866">
    <property type="entry name" value="AhpC/TSA"/>
</dbReference>
<evidence type="ECO:0000313" key="14">
    <source>
        <dbReference type="EMBL" id="WXB16975.1"/>
    </source>
</evidence>
<sequence>MTGANQEIVKTRRDAALAVGDEAPDFEAKDTKGESFRLSDYRGKKNIVLYFYPGDFTPVCTREACGFRDLYEELRGNDTEVIGVSSDTEASHRDFAARHHLPFPLVSDPEKAIVRLYGAEGSIFGLLERTKRLTFVIDKKGRISRIFSAELRAGVHLNGVKEALATLR</sequence>
<dbReference type="InterPro" id="IPR013766">
    <property type="entry name" value="Thioredoxin_domain"/>
</dbReference>
<evidence type="ECO:0000256" key="3">
    <source>
        <dbReference type="ARBA" id="ARBA00013017"/>
    </source>
</evidence>
<keyword evidence="5" id="KW-0049">Antioxidant</keyword>